<dbReference type="OrthoDB" id="4062651at2759"/>
<evidence type="ECO:0000259" key="1">
    <source>
        <dbReference type="PROSITE" id="PS50011"/>
    </source>
</evidence>
<name>A0A0P7BMJ9_9HYPO</name>
<keyword evidence="3" id="KW-1185">Reference proteome</keyword>
<protein>
    <recommendedName>
        <fullName evidence="1">Protein kinase domain-containing protein</fullName>
    </recommendedName>
</protein>
<accession>A0A0P7BMJ9</accession>
<feature type="domain" description="Protein kinase" evidence="1">
    <location>
        <begin position="176"/>
        <end position="355"/>
    </location>
</feature>
<proteinExistence type="predicted"/>
<dbReference type="GO" id="GO:0005524">
    <property type="term" value="F:ATP binding"/>
    <property type="evidence" value="ECO:0007669"/>
    <property type="project" value="InterPro"/>
</dbReference>
<dbReference type="Gene3D" id="1.10.510.10">
    <property type="entry name" value="Transferase(Phosphotransferase) domain 1"/>
    <property type="match status" value="1"/>
</dbReference>
<dbReference type="InterPro" id="IPR011009">
    <property type="entry name" value="Kinase-like_dom_sf"/>
</dbReference>
<dbReference type="GO" id="GO:0004672">
    <property type="term" value="F:protein kinase activity"/>
    <property type="evidence" value="ECO:0007669"/>
    <property type="project" value="InterPro"/>
</dbReference>
<dbReference type="SUPFAM" id="SSF56112">
    <property type="entry name" value="Protein kinase-like (PK-like)"/>
    <property type="match status" value="1"/>
</dbReference>
<dbReference type="InterPro" id="IPR000719">
    <property type="entry name" value="Prot_kinase_dom"/>
</dbReference>
<gene>
    <name evidence="2" type="ORF">AK830_g3952</name>
</gene>
<evidence type="ECO:0000313" key="3">
    <source>
        <dbReference type="Proteomes" id="UP000050424"/>
    </source>
</evidence>
<comment type="caution">
    <text evidence="2">The sequence shown here is derived from an EMBL/GenBank/DDBJ whole genome shotgun (WGS) entry which is preliminary data.</text>
</comment>
<dbReference type="Gene3D" id="3.30.200.20">
    <property type="entry name" value="Phosphorylase Kinase, domain 1"/>
    <property type="match status" value="1"/>
</dbReference>
<reference evidence="2 3" key="1">
    <citation type="submission" date="2015-09" db="EMBL/GenBank/DDBJ databases">
        <title>Draft genome of a European isolate of the apple canker pathogen Neonectria ditissima.</title>
        <authorList>
            <person name="Gomez-Cortecero A."/>
            <person name="Harrison R.J."/>
            <person name="Armitage A.D."/>
        </authorList>
    </citation>
    <scope>NUCLEOTIDE SEQUENCE [LARGE SCALE GENOMIC DNA]</scope>
    <source>
        <strain evidence="2 3">R09/05</strain>
    </source>
</reference>
<evidence type="ECO:0000313" key="2">
    <source>
        <dbReference type="EMBL" id="KPM42599.1"/>
    </source>
</evidence>
<dbReference type="Proteomes" id="UP000050424">
    <property type="component" value="Unassembled WGS sequence"/>
</dbReference>
<dbReference type="PROSITE" id="PS50011">
    <property type="entry name" value="PROTEIN_KINASE_DOM"/>
    <property type="match status" value="1"/>
</dbReference>
<dbReference type="EMBL" id="LKCW01000045">
    <property type="protein sequence ID" value="KPM42599.1"/>
    <property type="molecule type" value="Genomic_DNA"/>
</dbReference>
<sequence length="355" mass="39641">MPHLQSSTHMSVHYIEEISSGCGDRVSLSIRWNQARLVVHLDPSPTRNLVEDSLIDKYNKACDDEDYEEEEIMSNRILDAIVEAGRFDFDQLAPPPPASTSASPNLHSLLFPEEYVFRFRTVDNEVKLVRIKHPPQRAAQDIMPQNERSLEPFEPLFHLKVTEEADLPTFSTKDILVVQKLMGDGYISSVLAGGQKMCAKVGNDVRADSAQRELTTLSRISASQYADIIRVPKLLGLVQTPHDRRVIGFLEQYIPSSDAQALSSLGDIETASSITKVRRKKWASQVQETIAILHQIGVTWGDGKASNVLIHHDTDDAWIVDFGGGWTNGWLTPELTGTIEGDELAVKKIVEFLEV</sequence>
<organism evidence="2 3">
    <name type="scientific">Neonectria ditissima</name>
    <dbReference type="NCBI Taxonomy" id="78410"/>
    <lineage>
        <taxon>Eukaryota</taxon>
        <taxon>Fungi</taxon>
        <taxon>Dikarya</taxon>
        <taxon>Ascomycota</taxon>
        <taxon>Pezizomycotina</taxon>
        <taxon>Sordariomycetes</taxon>
        <taxon>Hypocreomycetidae</taxon>
        <taxon>Hypocreales</taxon>
        <taxon>Nectriaceae</taxon>
        <taxon>Neonectria</taxon>
    </lineage>
</organism>
<dbReference type="STRING" id="78410.A0A0P7BMJ9"/>
<dbReference type="AlphaFoldDB" id="A0A0P7BMJ9"/>